<organism evidence="1 2">
    <name type="scientific">Plantactinospora alkalitolerans</name>
    <dbReference type="NCBI Taxonomy" id="2789879"/>
    <lineage>
        <taxon>Bacteria</taxon>
        <taxon>Bacillati</taxon>
        <taxon>Actinomycetota</taxon>
        <taxon>Actinomycetes</taxon>
        <taxon>Micromonosporales</taxon>
        <taxon>Micromonosporaceae</taxon>
        <taxon>Plantactinospora</taxon>
    </lineage>
</organism>
<dbReference type="InterPro" id="IPR036291">
    <property type="entry name" value="NAD(P)-bd_dom_sf"/>
</dbReference>
<keyword evidence="2" id="KW-1185">Reference proteome</keyword>
<sequence length="302" mass="32785">MGFVGVTTGSSSINQVFPSWAEILGLPTDRLVGHDLPLNADDERYRDLVRQIRDDPAHLGALVTTHKLRLYDAAHDLFDEVDDFARLCGEISSISKRGDKLLAHAKDPLTAGLAAEEFLPEDHFAATGAEVVCLGAGGAGTALVWYLSQREDRPGKIVCTDTDPGRLAHLRAVAERGGVPADLVEYVPATPADPRAVHDLLRAAPDWSLVVNATGLGKDRPGSPLPPGARLPRQGYVWEFNYRGSLEFLHQARAQAAERGLTVVDGWRYFIHGWSQAIAEIFDVPMDPTTVQRLSAAAEAVR</sequence>
<dbReference type="SUPFAM" id="SSF51735">
    <property type="entry name" value="NAD(P)-binding Rossmann-fold domains"/>
    <property type="match status" value="1"/>
</dbReference>
<accession>A0ABS0GN50</accession>
<dbReference type="Proteomes" id="UP000638560">
    <property type="component" value="Unassembled WGS sequence"/>
</dbReference>
<evidence type="ECO:0000313" key="2">
    <source>
        <dbReference type="Proteomes" id="UP000638560"/>
    </source>
</evidence>
<evidence type="ECO:0000313" key="1">
    <source>
        <dbReference type="EMBL" id="MBF9127616.1"/>
    </source>
</evidence>
<reference evidence="1 2" key="1">
    <citation type="submission" date="2020-11" db="EMBL/GenBank/DDBJ databases">
        <title>A novel isolate from a Black sea contaminated sediment with potential to produce alkanes: Plantactinospora alkalitolerans sp. nov.</title>
        <authorList>
            <person name="Carro L."/>
            <person name="Veyisoglu A."/>
            <person name="Guven K."/>
            <person name="Schumann P."/>
            <person name="Klenk H.-P."/>
            <person name="Sahin N."/>
        </authorList>
    </citation>
    <scope>NUCLEOTIDE SEQUENCE [LARGE SCALE GENOMIC DNA]</scope>
    <source>
        <strain evidence="1 2">S1510</strain>
    </source>
</reference>
<gene>
    <name evidence="1" type="ORF">I0C86_01180</name>
</gene>
<dbReference type="Gene3D" id="3.40.50.720">
    <property type="entry name" value="NAD(P)-binding Rossmann-like Domain"/>
    <property type="match status" value="1"/>
</dbReference>
<dbReference type="EMBL" id="JADPUN010000032">
    <property type="protein sequence ID" value="MBF9127616.1"/>
    <property type="molecule type" value="Genomic_DNA"/>
</dbReference>
<name>A0ABS0GN50_9ACTN</name>
<comment type="caution">
    <text evidence="1">The sequence shown here is derived from an EMBL/GenBank/DDBJ whole genome shotgun (WGS) entry which is preliminary data.</text>
</comment>
<proteinExistence type="predicted"/>
<protein>
    <submittedName>
        <fullName evidence="1">Shikimate dehydrogenase</fullName>
    </submittedName>
</protein>